<proteinExistence type="inferred from homology"/>
<evidence type="ECO:0000256" key="15">
    <source>
        <dbReference type="SAM" id="MobiDB-lite"/>
    </source>
</evidence>
<comment type="pathway">
    <text evidence="2 14">Glycan biosynthesis; trehalose biosynthesis.</text>
</comment>
<sequence length="598" mass="65266">MLFEVWAPRAGRVELHLEGRTHPMERDPARAGWWRAAAEAGPGARYGFALDGGAPLPDPRSRRQPDGPEGLSAVSDPAGFEWRREWRGRPLPGAVLYELHIGTFTREGTFDAAAERLPHLAELGITHIELMPVCPFPGTHGWGYDGVAPWAVHEPYGGPEGLARFVDAAHGHGLGVVLDVVHNHLGPSGNHLPSFGPYFTDTHHTPWGAAVNLDAPGSDEVRAYFLGSALAWLRDHRLDGLRLDAVHALRDTRARHFLAELSAAVDALATQVGRPLFLIGESDLNDPRTTTPREAGGHGLHAQWNDDFHHALHTLLTGERQGYYADFAAEGPHALAKTLTGGFFHDGTYSAFRGRGHGAPLNTLTTPTYRLLGYAQTHDQIGNRAVGDRLSVRLSPGLLACAAAVVLCSPFTPMLFMGEEWGAGTPWQYFTDHQDPELAEAVRRGRRREFAAHGWAEEDVPDPQDPATRLRSCLDWTEPAHEPHARLLDWHRRLIALRRAEPALTDPRWSTTRPPVPSDGCIHFRRGPLCVVINPYDHPAEARLGPHATAGTQTVTEVVAAWRPIDPPAPDGTLRLPPETAAVLRVSPPSAPGAAKCC</sequence>
<evidence type="ECO:0000256" key="1">
    <source>
        <dbReference type="ARBA" id="ARBA00004496"/>
    </source>
</evidence>
<dbReference type="Gene3D" id="3.20.20.80">
    <property type="entry name" value="Glycosidases"/>
    <property type="match status" value="1"/>
</dbReference>
<dbReference type="PANTHER" id="PTHR43651:SF11">
    <property type="entry name" value="MALTO-OLIGOSYLTREHALOSE TREHALOHYDROLASE"/>
    <property type="match status" value="1"/>
</dbReference>
<accession>A0ABW8LH77</accession>
<keyword evidence="7 14" id="KW-0378">Hydrolase</keyword>
<evidence type="ECO:0000256" key="5">
    <source>
        <dbReference type="ARBA" id="ARBA00015938"/>
    </source>
</evidence>
<comment type="caution">
    <text evidence="17">The sequence shown here is derived from an EMBL/GenBank/DDBJ whole genome shotgun (WGS) entry which is preliminary data.</text>
</comment>
<evidence type="ECO:0000256" key="11">
    <source>
        <dbReference type="ARBA" id="ARBA00033284"/>
    </source>
</evidence>
<evidence type="ECO:0000256" key="14">
    <source>
        <dbReference type="PIRNR" id="PIRNR006337"/>
    </source>
</evidence>
<dbReference type="EMBL" id="JBJDQH010000002">
    <property type="protein sequence ID" value="MFK4264360.1"/>
    <property type="molecule type" value="Genomic_DNA"/>
</dbReference>
<keyword evidence="8" id="KW-0119">Carbohydrate metabolism</keyword>
<dbReference type="InterPro" id="IPR014756">
    <property type="entry name" value="Ig_E-set"/>
</dbReference>
<dbReference type="InterPro" id="IPR013783">
    <property type="entry name" value="Ig-like_fold"/>
</dbReference>
<dbReference type="Pfam" id="PF00128">
    <property type="entry name" value="Alpha-amylase"/>
    <property type="match status" value="1"/>
</dbReference>
<dbReference type="CDD" id="cd11325">
    <property type="entry name" value="AmyAc_GTHase"/>
    <property type="match status" value="1"/>
</dbReference>
<dbReference type="SMART" id="SM00642">
    <property type="entry name" value="Aamy"/>
    <property type="match status" value="1"/>
</dbReference>
<dbReference type="Gene3D" id="2.60.40.10">
    <property type="entry name" value="Immunoglobulins"/>
    <property type="match status" value="1"/>
</dbReference>
<comment type="similarity">
    <text evidence="3 14">Belongs to the glycosyl hydrolase 13 family.</text>
</comment>
<evidence type="ECO:0000256" key="7">
    <source>
        <dbReference type="ARBA" id="ARBA00022801"/>
    </source>
</evidence>
<keyword evidence="9 14" id="KW-0326">Glycosidase</keyword>
<dbReference type="RefSeq" id="WP_404745729.1">
    <property type="nucleotide sequence ID" value="NZ_JBJDQH010000002.1"/>
</dbReference>
<name>A0ABW8LH77_9ACTN</name>
<reference evidence="17 18" key="1">
    <citation type="submission" date="2024-11" db="EMBL/GenBank/DDBJ databases">
        <title>The Natural Products Discovery Center: Release of the First 8490 Sequenced Strains for Exploring Actinobacteria Biosynthetic Diversity.</title>
        <authorList>
            <person name="Kalkreuter E."/>
            <person name="Kautsar S.A."/>
            <person name="Yang D."/>
            <person name="Bader C.D."/>
            <person name="Teijaro C.N."/>
            <person name="Fluegel L."/>
            <person name="Davis C.M."/>
            <person name="Simpson J.R."/>
            <person name="Lauterbach L."/>
            <person name="Steele A.D."/>
            <person name="Gui C."/>
            <person name="Meng S."/>
            <person name="Li G."/>
            <person name="Viehrig K."/>
            <person name="Ye F."/>
            <person name="Su P."/>
            <person name="Kiefer A.F."/>
            <person name="Nichols A."/>
            <person name="Cepeda A.J."/>
            <person name="Yan W."/>
            <person name="Fan B."/>
            <person name="Jiang Y."/>
            <person name="Adhikari A."/>
            <person name="Zheng C.-J."/>
            <person name="Schuster L."/>
            <person name="Cowan T.M."/>
            <person name="Smanski M.J."/>
            <person name="Chevrette M.G."/>
            <person name="De Carvalho L.P.S."/>
            <person name="Shen B."/>
        </authorList>
    </citation>
    <scope>NUCLEOTIDE SEQUENCE [LARGE SCALE GENOMIC DNA]</scope>
    <source>
        <strain evidence="17 18">NPDC020863</strain>
    </source>
</reference>
<evidence type="ECO:0000256" key="8">
    <source>
        <dbReference type="ARBA" id="ARBA00023277"/>
    </source>
</evidence>
<dbReference type="PIRSF" id="PIRSF006337">
    <property type="entry name" value="Trehalose_TreZ"/>
    <property type="match status" value="1"/>
</dbReference>
<dbReference type="InterPro" id="IPR012768">
    <property type="entry name" value="Trehalose_TreZ"/>
</dbReference>
<evidence type="ECO:0000256" key="6">
    <source>
        <dbReference type="ARBA" id="ARBA00022490"/>
    </source>
</evidence>
<evidence type="ECO:0000256" key="12">
    <source>
        <dbReference type="ARBA" id="ARBA00034013"/>
    </source>
</evidence>
<dbReference type="Proteomes" id="UP001620295">
    <property type="component" value="Unassembled WGS sequence"/>
</dbReference>
<evidence type="ECO:0000256" key="4">
    <source>
        <dbReference type="ARBA" id="ARBA00012268"/>
    </source>
</evidence>
<gene>
    <name evidence="17" type="primary">treZ</name>
    <name evidence="17" type="ORF">ACI2L5_05410</name>
</gene>
<dbReference type="SUPFAM" id="SSF81296">
    <property type="entry name" value="E set domains"/>
    <property type="match status" value="1"/>
</dbReference>
<evidence type="ECO:0000259" key="16">
    <source>
        <dbReference type="SMART" id="SM00642"/>
    </source>
</evidence>
<evidence type="ECO:0000256" key="2">
    <source>
        <dbReference type="ARBA" id="ARBA00005199"/>
    </source>
</evidence>
<dbReference type="InterPro" id="IPR017853">
    <property type="entry name" value="GH"/>
</dbReference>
<evidence type="ECO:0000313" key="17">
    <source>
        <dbReference type="EMBL" id="MFK4264360.1"/>
    </source>
</evidence>
<evidence type="ECO:0000256" key="3">
    <source>
        <dbReference type="ARBA" id="ARBA00008061"/>
    </source>
</evidence>
<evidence type="ECO:0000256" key="9">
    <source>
        <dbReference type="ARBA" id="ARBA00023295"/>
    </source>
</evidence>
<dbReference type="SUPFAM" id="SSF51445">
    <property type="entry name" value="(Trans)glycosidases"/>
    <property type="match status" value="1"/>
</dbReference>
<dbReference type="EC" id="3.2.1.141" evidence="4 13"/>
<comment type="subcellular location">
    <subcellularLocation>
        <location evidence="1">Cytoplasm</location>
    </subcellularLocation>
</comment>
<dbReference type="InterPro" id="IPR006047">
    <property type="entry name" value="GH13_cat_dom"/>
</dbReference>
<dbReference type="InterPro" id="IPR044901">
    <property type="entry name" value="Trehalose_TreZ_E-set_sf"/>
</dbReference>
<dbReference type="GO" id="GO:0033942">
    <property type="term" value="F:4-alpha-D-(1-&gt;4)-alpha-D-glucanotrehalose trehalohydrolase activity"/>
    <property type="evidence" value="ECO:0007669"/>
    <property type="project" value="UniProtKB-EC"/>
</dbReference>
<evidence type="ECO:0000256" key="10">
    <source>
        <dbReference type="ARBA" id="ARBA00032057"/>
    </source>
</evidence>
<keyword evidence="18" id="KW-1185">Reference proteome</keyword>
<organism evidence="17 18">
    <name type="scientific">Streptomyces milbemycinicus</name>
    <dbReference type="NCBI Taxonomy" id="476552"/>
    <lineage>
        <taxon>Bacteria</taxon>
        <taxon>Bacillati</taxon>
        <taxon>Actinomycetota</taxon>
        <taxon>Actinomycetes</taxon>
        <taxon>Kitasatosporales</taxon>
        <taxon>Streptomycetaceae</taxon>
        <taxon>Streptomyces</taxon>
    </lineage>
</organism>
<dbReference type="PANTHER" id="PTHR43651">
    <property type="entry name" value="1,4-ALPHA-GLUCAN-BRANCHING ENZYME"/>
    <property type="match status" value="1"/>
</dbReference>
<protein>
    <recommendedName>
        <fullName evidence="5 13">Malto-oligosyltrehalose trehalohydrolase</fullName>
        <shortName evidence="14">MTHase</shortName>
        <ecNumber evidence="4 13">3.2.1.141</ecNumber>
    </recommendedName>
    <alternativeName>
        <fullName evidence="11 14">4-alpha-D-((1-&gt;4)-alpha-D-glucano)trehalose trehalohydrolase</fullName>
    </alternativeName>
    <alternativeName>
        <fullName evidence="10 14">Maltooligosyl trehalose trehalohydrolase</fullName>
    </alternativeName>
</protein>
<feature type="region of interest" description="Disordered" evidence="15">
    <location>
        <begin position="49"/>
        <end position="75"/>
    </location>
</feature>
<feature type="domain" description="Glycosyl hydrolase family 13 catalytic" evidence="16">
    <location>
        <begin position="98"/>
        <end position="448"/>
    </location>
</feature>
<evidence type="ECO:0000256" key="13">
    <source>
        <dbReference type="NCBIfam" id="TIGR02402"/>
    </source>
</evidence>
<keyword evidence="6" id="KW-0963">Cytoplasm</keyword>
<dbReference type="Gene3D" id="1.10.10.760">
    <property type="entry name" value="E-set domains of sugar-utilizing enzymes"/>
    <property type="match status" value="1"/>
</dbReference>
<comment type="catalytic activity">
    <reaction evidence="12 14">
        <text>hydrolysis of (1-&gt;4)-alpha-D-glucosidic linkage in 4-alpha-D-[(1-&gt;4)-alpha-D-glucanosyl]n trehalose to yield trehalose and (1-&gt;4)-alpha-D-glucan.</text>
        <dbReference type="EC" id="3.2.1.141"/>
    </reaction>
</comment>
<dbReference type="CDD" id="cd02853">
    <property type="entry name" value="E_set_MTHase_like_N"/>
    <property type="match status" value="1"/>
</dbReference>
<evidence type="ECO:0000313" key="18">
    <source>
        <dbReference type="Proteomes" id="UP001620295"/>
    </source>
</evidence>
<dbReference type="NCBIfam" id="TIGR02402">
    <property type="entry name" value="trehalose_TreZ"/>
    <property type="match status" value="1"/>
</dbReference>